<evidence type="ECO:0000313" key="2">
    <source>
        <dbReference type="EMBL" id="MCX5569021.1"/>
    </source>
</evidence>
<dbReference type="InterPro" id="IPR036928">
    <property type="entry name" value="AS_sf"/>
</dbReference>
<dbReference type="GO" id="GO:0004040">
    <property type="term" value="F:amidase activity"/>
    <property type="evidence" value="ECO:0007669"/>
    <property type="project" value="UniProtKB-EC"/>
</dbReference>
<dbReference type="EC" id="3.5.1.4" evidence="2"/>
<dbReference type="EMBL" id="JAPKNK010000002">
    <property type="protein sequence ID" value="MCX5569021.1"/>
    <property type="molecule type" value="Genomic_DNA"/>
</dbReference>
<feature type="domain" description="Amidase" evidence="1">
    <location>
        <begin position="272"/>
        <end position="385"/>
    </location>
</feature>
<accession>A0A9X3DZS0</accession>
<reference evidence="2" key="1">
    <citation type="submission" date="2022-11" db="EMBL/GenBank/DDBJ databases">
        <title>Biodiversity and phylogenetic relationships of bacteria.</title>
        <authorList>
            <person name="Machado R.A.R."/>
            <person name="Bhat A."/>
            <person name="Loulou A."/>
            <person name="Kallel S."/>
        </authorList>
    </citation>
    <scope>NUCLEOTIDE SEQUENCE</scope>
    <source>
        <strain evidence="2">K-TC2</strain>
    </source>
</reference>
<keyword evidence="2" id="KW-0378">Hydrolase</keyword>
<dbReference type="Gene3D" id="3.90.1300.10">
    <property type="entry name" value="Amidase signature (AS) domain"/>
    <property type="match status" value="1"/>
</dbReference>
<dbReference type="AlphaFoldDB" id="A0A9X3DZS0"/>
<dbReference type="RefSeq" id="WP_266337975.1">
    <property type="nucleotide sequence ID" value="NZ_JAPKNK010000002.1"/>
</dbReference>
<proteinExistence type="predicted"/>
<dbReference type="PANTHER" id="PTHR46310:SF7">
    <property type="entry name" value="AMIDASE 1"/>
    <property type="match status" value="1"/>
</dbReference>
<keyword evidence="3" id="KW-1185">Reference proteome</keyword>
<dbReference type="NCBIfam" id="NF006169">
    <property type="entry name" value="PRK08310.1"/>
    <property type="match status" value="1"/>
</dbReference>
<evidence type="ECO:0000259" key="1">
    <source>
        <dbReference type="Pfam" id="PF01425"/>
    </source>
</evidence>
<dbReference type="SUPFAM" id="SSF75304">
    <property type="entry name" value="Amidase signature (AS) enzymes"/>
    <property type="match status" value="1"/>
</dbReference>
<dbReference type="InterPro" id="IPR020556">
    <property type="entry name" value="Amidase_CS"/>
</dbReference>
<sequence length="401" mass="41771">MNARIADPAAEIRSLAFVDHGPAPFRFSETGPLADLSFAVKDLFDVAGSVTACGNPDRLRDGQPAVATAPSVLVPLVAGARLVGKTHTDEVACGMFGMNPHFGTPINPNAPDRAPGGSSSGSASAVAAGLADFALGTDTGGSIRVPASFCGLYGLRTTFGRVSVAGIMAMAPSFDTVGWLARDPKTLRRVSEAYFGAIGPQAAPRLMIARDAFDIPVNGIGDALLPIARSLGAATEIRLFEDGIAPWLDTFRPLQLHDLWSTLGAWGTAPGRNLSQAVEERIALSATVPAEAVAAAIPRREALTDRLVDWLGDDGMIVIPTAHDLPPRRDAPVSAQVEFREKTLALTCVASLTRLPQIAIPATVIDGCPVGLSLVAGPRGEARLLAFAEALGNLLADRPRP</sequence>
<organism evidence="2 3">
    <name type="scientific">Kaistia nematophila</name>
    <dbReference type="NCBI Taxonomy" id="2994654"/>
    <lineage>
        <taxon>Bacteria</taxon>
        <taxon>Pseudomonadati</taxon>
        <taxon>Pseudomonadota</taxon>
        <taxon>Alphaproteobacteria</taxon>
        <taxon>Hyphomicrobiales</taxon>
        <taxon>Kaistiaceae</taxon>
        <taxon>Kaistia</taxon>
    </lineage>
</organism>
<feature type="domain" description="Amidase" evidence="1">
    <location>
        <begin position="28"/>
        <end position="196"/>
    </location>
</feature>
<dbReference type="PANTHER" id="PTHR46310">
    <property type="entry name" value="AMIDASE 1"/>
    <property type="match status" value="1"/>
</dbReference>
<evidence type="ECO:0000313" key="3">
    <source>
        <dbReference type="Proteomes" id="UP001144805"/>
    </source>
</evidence>
<dbReference type="InterPro" id="IPR023631">
    <property type="entry name" value="Amidase_dom"/>
</dbReference>
<gene>
    <name evidence="2" type="ORF">OSH07_07425</name>
</gene>
<dbReference type="Proteomes" id="UP001144805">
    <property type="component" value="Unassembled WGS sequence"/>
</dbReference>
<dbReference type="PROSITE" id="PS00571">
    <property type="entry name" value="AMIDASES"/>
    <property type="match status" value="1"/>
</dbReference>
<name>A0A9X3DZS0_9HYPH</name>
<dbReference type="Pfam" id="PF01425">
    <property type="entry name" value="Amidase"/>
    <property type="match status" value="2"/>
</dbReference>
<comment type="caution">
    <text evidence="2">The sequence shown here is derived from an EMBL/GenBank/DDBJ whole genome shotgun (WGS) entry which is preliminary data.</text>
</comment>
<protein>
    <submittedName>
        <fullName evidence="2">Amidase</fullName>
        <ecNumber evidence="2">3.5.1.4</ecNumber>
    </submittedName>
</protein>